<organism evidence="1 2">
    <name type="scientific">Pyrinomonas methylaliphatogenes</name>
    <dbReference type="NCBI Taxonomy" id="454194"/>
    <lineage>
        <taxon>Bacteria</taxon>
        <taxon>Pseudomonadati</taxon>
        <taxon>Acidobacteriota</taxon>
        <taxon>Blastocatellia</taxon>
        <taxon>Blastocatellales</taxon>
        <taxon>Pyrinomonadaceae</taxon>
        <taxon>Pyrinomonas</taxon>
    </lineage>
</organism>
<dbReference type="Gene3D" id="2.160.20.10">
    <property type="entry name" value="Single-stranded right-handed beta-helix, Pectin lyase-like"/>
    <property type="match status" value="1"/>
</dbReference>
<gene>
    <name evidence="1" type="ORF">PYK22_02259</name>
</gene>
<evidence type="ECO:0008006" key="3">
    <source>
        <dbReference type="Google" id="ProtNLM"/>
    </source>
</evidence>
<reference evidence="1 2" key="1">
    <citation type="submission" date="2013-12" db="EMBL/GenBank/DDBJ databases">
        <authorList>
            <person name="Stott M."/>
        </authorList>
    </citation>
    <scope>NUCLEOTIDE SEQUENCE [LARGE SCALE GENOMIC DNA]</scope>
    <source>
        <strain evidence="1 2">K22</strain>
    </source>
</reference>
<dbReference type="AlphaFoldDB" id="A0A0B6X107"/>
<dbReference type="EMBL" id="CBXV010000008">
    <property type="protein sequence ID" value="CDM66239.1"/>
    <property type="molecule type" value="Genomic_DNA"/>
</dbReference>
<feature type="non-terminal residue" evidence="1">
    <location>
        <position position="307"/>
    </location>
</feature>
<dbReference type="InterPro" id="IPR012334">
    <property type="entry name" value="Pectin_lyas_fold"/>
</dbReference>
<protein>
    <recommendedName>
        <fullName evidence="3">Right handed beta helix region</fullName>
    </recommendedName>
</protein>
<evidence type="ECO:0000313" key="2">
    <source>
        <dbReference type="Proteomes" id="UP000031518"/>
    </source>
</evidence>
<evidence type="ECO:0000313" key="1">
    <source>
        <dbReference type="EMBL" id="CDM66239.1"/>
    </source>
</evidence>
<proteinExistence type="predicted"/>
<dbReference type="InterPro" id="IPR011050">
    <property type="entry name" value="Pectin_lyase_fold/virulence"/>
</dbReference>
<reference evidence="1 2" key="2">
    <citation type="submission" date="2015-01" db="EMBL/GenBank/DDBJ databases">
        <title>Complete genome sequence of Pyrinomonas methylaliphatogenes type strain K22T.</title>
        <authorList>
            <person name="Lee K.C.Y."/>
            <person name="Power J.F."/>
            <person name="Dunfield P.F."/>
            <person name="Morgan X.C."/>
            <person name="Huttenhower C."/>
            <person name="Stott M.B."/>
        </authorList>
    </citation>
    <scope>NUCLEOTIDE SEQUENCE [LARGE SCALE GENOMIC DNA]</scope>
    <source>
        <strain evidence="1 2">K22</strain>
    </source>
</reference>
<dbReference type="STRING" id="454194.PYK22_02259"/>
<sequence>MKAMVIVSATVLIAFGLFWTGEQERLRRVTAQKETQAETSNQRLPKTITVKAGENLQRAIDRARYGDEIVVEAGATFQGPIILRNKGPVPQGMTDEQAYITIRSSRAGELPSGTAPYTSSEILAATDPTTGLWNLDRFPRHQFGWQSYVKPEHAPLMPKIVSAGGGFAPTIQTELGAHHYKLVGLEMRPVDENAFIYDLVLLGFGDSQQDDLSKVPHHLVIDRCYIHAFPNQGLKRGVALNSSDTQIINSYIAGFKVQGQDSQAILGWNGTGRYIIENNYLEGAGENVMFGGAMPAINGLIPTNIVI</sequence>
<dbReference type="SUPFAM" id="SSF51126">
    <property type="entry name" value="Pectin lyase-like"/>
    <property type="match status" value="1"/>
</dbReference>
<accession>A0A0B6X107</accession>
<keyword evidence="2" id="KW-1185">Reference proteome</keyword>
<name>A0A0B6X107_9BACT</name>
<dbReference type="Proteomes" id="UP000031518">
    <property type="component" value="Unassembled WGS sequence"/>
</dbReference>